<name>A0AA88GKK1_NAELO</name>
<sequence length="979" mass="114443">MKKLIGVSRSGDDDEFQKPKPRQKKTVDFLETATHHAVSQEEASKITDFSQLMISRSYHSKGNCETVLDVPLIGDGEFKMKVNNKSSHADYIANVTFSFGMYKMDDDQPCWNTINSESKSSSQCGCYFEYILKSSSEKVDLFEDQKLDSLNTSYYIRIIVKTTHCVEFDIEVWQKETFIYLENPLKTQHDMHCLTYRMLGLGEDDLASFDDGEYKSTKFVNTSTDLNLEPGSYFAIVKRNESSIVLEQKDEFSLWCSFQVNGVDISYCDEISNFWCSKPFFIPTKRVISLTVQAGQSSTNFALEGGNYDFYFLKSSSEDAFKVFESEECLNNGLIHFLKVMHDSYRAQDYQYANYVFNFFPSDKRIHHIKSKIETLYLEPLKRFELLKKNVNKAVEVKDLEEVKRLIDRESNYKDCIKEGLVHARSKMEILKTEKFAIDQIMRLLKKHGEEVESITVNPSFLSDTTFLSLEKTRQREKKDRIVSTMLELPDLFSKSTVCFALNVWYNVIDKFFSMVYSSNCKDVMEVIDIVENQKDLNLEGLEDGSFRKWAKILDIVTKDQMNMYLEKVMDKITKLTSTLISTYKEIETINDEIQAKFTETQTIDNALNRKLENAMKRRSQTMSDINSEEIFLKNHLFLYFEKSHKEFGIDVFNWVIPSVHKHMHCYLKATKAFCEKFMKKHQPELISLVCNRDLNGLLVYIGDNKHEMLEKDIDKYTFIHAELSKTLPNFSLLSSHFGEKEKQAFQNELSQVAWVDRKLSTLAEEYHPETTFGVVDLEWRGSVDVEPLTNYESIPYDKILDTIKNEMKLINRTLDLKDPSMRDEKNNHSCIGQLMRKRMIPVFMTLFLEDMKPEYDLWTFLEKIASYDTELEEAIQATNQFVSKRTTLLSSKKKDHIHRVKFKYFFTAFITNGKNPDFMPKIVSSSVLTETHKPTYLLHNKNNQKELLKYLAFFKTYPMNLELEIPHLEYDPKYSNDM</sequence>
<evidence type="ECO:0000313" key="2">
    <source>
        <dbReference type="EMBL" id="KAG2378810.1"/>
    </source>
</evidence>
<evidence type="ECO:0000256" key="1">
    <source>
        <dbReference type="SAM" id="MobiDB-lite"/>
    </source>
</evidence>
<dbReference type="GeneID" id="68100412"/>
<gene>
    <name evidence="2" type="ORF">C9374_007958</name>
</gene>
<dbReference type="Proteomes" id="UP000816034">
    <property type="component" value="Unassembled WGS sequence"/>
</dbReference>
<dbReference type="RefSeq" id="XP_044546072.1">
    <property type="nucleotide sequence ID" value="XM_044697980.1"/>
</dbReference>
<comment type="caution">
    <text evidence="2">The sequence shown here is derived from an EMBL/GenBank/DDBJ whole genome shotgun (WGS) entry which is preliminary data.</text>
</comment>
<keyword evidence="3" id="KW-1185">Reference proteome</keyword>
<protein>
    <submittedName>
        <fullName evidence="2">Uncharacterized protein</fullName>
    </submittedName>
</protein>
<proteinExistence type="predicted"/>
<dbReference type="EMBL" id="PYSW02000031">
    <property type="protein sequence ID" value="KAG2378810.1"/>
    <property type="molecule type" value="Genomic_DNA"/>
</dbReference>
<organism evidence="2 3">
    <name type="scientific">Naegleria lovaniensis</name>
    <name type="common">Amoeba</name>
    <dbReference type="NCBI Taxonomy" id="51637"/>
    <lineage>
        <taxon>Eukaryota</taxon>
        <taxon>Discoba</taxon>
        <taxon>Heterolobosea</taxon>
        <taxon>Tetramitia</taxon>
        <taxon>Eutetramitia</taxon>
        <taxon>Vahlkampfiidae</taxon>
        <taxon>Naegleria</taxon>
    </lineage>
</organism>
<feature type="region of interest" description="Disordered" evidence="1">
    <location>
        <begin position="1"/>
        <end position="24"/>
    </location>
</feature>
<dbReference type="AlphaFoldDB" id="A0AA88GKK1"/>
<reference evidence="2 3" key="1">
    <citation type="journal article" date="2018" name="BMC Genomics">
        <title>The genome of Naegleria lovaniensis, the basis for a comparative approach to unravel pathogenicity factors of the human pathogenic amoeba N. fowleri.</title>
        <authorList>
            <person name="Liechti N."/>
            <person name="Schurch N."/>
            <person name="Bruggmann R."/>
            <person name="Wittwer M."/>
        </authorList>
    </citation>
    <scope>NUCLEOTIDE SEQUENCE [LARGE SCALE GENOMIC DNA]</scope>
    <source>
        <strain evidence="2 3">ATCC 30569</strain>
    </source>
</reference>
<evidence type="ECO:0000313" key="3">
    <source>
        <dbReference type="Proteomes" id="UP000816034"/>
    </source>
</evidence>
<accession>A0AA88GKK1</accession>